<comment type="caution">
    <text evidence="1">The sequence shown here is derived from an EMBL/GenBank/DDBJ whole genome shotgun (WGS) entry which is preliminary data.</text>
</comment>
<dbReference type="Proteomes" id="UP000823772">
    <property type="component" value="Unassembled WGS sequence"/>
</dbReference>
<dbReference type="AlphaFoldDB" id="A0A9D9IZ57"/>
<protein>
    <submittedName>
        <fullName evidence="1">Radical SAM protein</fullName>
    </submittedName>
</protein>
<organism evidence="1 2">
    <name type="scientific">Candidatus Merdivivens faecigallinarum</name>
    <dbReference type="NCBI Taxonomy" id="2840871"/>
    <lineage>
        <taxon>Bacteria</taxon>
        <taxon>Pseudomonadati</taxon>
        <taxon>Bacteroidota</taxon>
        <taxon>Bacteroidia</taxon>
        <taxon>Bacteroidales</taxon>
        <taxon>Muribaculaceae</taxon>
        <taxon>Muribaculaceae incertae sedis</taxon>
        <taxon>Candidatus Merdivivens</taxon>
    </lineage>
</organism>
<reference evidence="1" key="1">
    <citation type="submission" date="2020-10" db="EMBL/GenBank/DDBJ databases">
        <authorList>
            <person name="Gilroy R."/>
        </authorList>
    </citation>
    <scope>NUCLEOTIDE SEQUENCE</scope>
    <source>
        <strain evidence="1">B3-2255</strain>
    </source>
</reference>
<accession>A0A9D9IZ57</accession>
<gene>
    <name evidence="1" type="ORF">IAC87_01605</name>
</gene>
<evidence type="ECO:0000313" key="2">
    <source>
        <dbReference type="Proteomes" id="UP000823772"/>
    </source>
</evidence>
<feature type="non-terminal residue" evidence="1">
    <location>
        <position position="42"/>
    </location>
</feature>
<proteinExistence type="predicted"/>
<sequence>MSTALFENIVFGPVSSRRLGVSLGVNLLPQHGKLCNFNCIYC</sequence>
<evidence type="ECO:0000313" key="1">
    <source>
        <dbReference type="EMBL" id="MBO8481223.1"/>
    </source>
</evidence>
<reference evidence="1" key="2">
    <citation type="journal article" date="2021" name="PeerJ">
        <title>Extensive microbial diversity within the chicken gut microbiome revealed by metagenomics and culture.</title>
        <authorList>
            <person name="Gilroy R."/>
            <person name="Ravi A."/>
            <person name="Getino M."/>
            <person name="Pursley I."/>
            <person name="Horton D.L."/>
            <person name="Alikhan N.F."/>
            <person name="Baker D."/>
            <person name="Gharbi K."/>
            <person name="Hall N."/>
            <person name="Watson M."/>
            <person name="Adriaenssens E.M."/>
            <person name="Foster-Nyarko E."/>
            <person name="Jarju S."/>
            <person name="Secka A."/>
            <person name="Antonio M."/>
            <person name="Oren A."/>
            <person name="Chaudhuri R.R."/>
            <person name="La Ragione R."/>
            <person name="Hildebrand F."/>
            <person name="Pallen M.J."/>
        </authorList>
    </citation>
    <scope>NUCLEOTIDE SEQUENCE</scope>
    <source>
        <strain evidence="1">B3-2255</strain>
    </source>
</reference>
<name>A0A9D9IZ57_9BACT</name>
<dbReference type="EMBL" id="JADILY010000031">
    <property type="protein sequence ID" value="MBO8481223.1"/>
    <property type="molecule type" value="Genomic_DNA"/>
</dbReference>